<proteinExistence type="predicted"/>
<reference evidence="1" key="2">
    <citation type="submission" date="2017-10" db="EMBL/GenBank/DDBJ databases">
        <title>Ladona fulva Genome sequencing and assembly.</title>
        <authorList>
            <person name="Murali S."/>
            <person name="Richards S."/>
            <person name="Bandaranaike D."/>
            <person name="Bellair M."/>
            <person name="Blankenburg K."/>
            <person name="Chao H."/>
            <person name="Dinh H."/>
            <person name="Doddapaneni H."/>
            <person name="Dugan-Rocha S."/>
            <person name="Elkadiri S."/>
            <person name="Gnanaolivu R."/>
            <person name="Hernandez B."/>
            <person name="Skinner E."/>
            <person name="Javaid M."/>
            <person name="Lee S."/>
            <person name="Li M."/>
            <person name="Ming W."/>
            <person name="Munidasa M."/>
            <person name="Muniz J."/>
            <person name="Nguyen L."/>
            <person name="Hughes D."/>
            <person name="Osuji N."/>
            <person name="Pu L.-L."/>
            <person name="Puazo M."/>
            <person name="Qu C."/>
            <person name="Quiroz J."/>
            <person name="Raj R."/>
            <person name="Weissenberger G."/>
            <person name="Xin Y."/>
            <person name="Zou X."/>
            <person name="Han Y."/>
            <person name="Worley K."/>
            <person name="Muzny D."/>
            <person name="Gibbs R."/>
        </authorList>
    </citation>
    <scope>NUCLEOTIDE SEQUENCE</scope>
    <source>
        <strain evidence="1">Sampled in the wild</strain>
    </source>
</reference>
<gene>
    <name evidence="1" type="ORF">J437_LFUL005256</name>
</gene>
<dbReference type="AlphaFoldDB" id="A0A8K0NYD9"/>
<reference evidence="1" key="1">
    <citation type="submission" date="2013-04" db="EMBL/GenBank/DDBJ databases">
        <authorList>
            <person name="Qu J."/>
            <person name="Murali S.C."/>
            <person name="Bandaranaike D."/>
            <person name="Bellair M."/>
            <person name="Blankenburg K."/>
            <person name="Chao H."/>
            <person name="Dinh H."/>
            <person name="Doddapaneni H."/>
            <person name="Downs B."/>
            <person name="Dugan-Rocha S."/>
            <person name="Elkadiri S."/>
            <person name="Gnanaolivu R.D."/>
            <person name="Hernandez B."/>
            <person name="Javaid M."/>
            <person name="Jayaseelan J.C."/>
            <person name="Lee S."/>
            <person name="Li M."/>
            <person name="Ming W."/>
            <person name="Munidasa M."/>
            <person name="Muniz J."/>
            <person name="Nguyen L."/>
            <person name="Ongeri F."/>
            <person name="Osuji N."/>
            <person name="Pu L.-L."/>
            <person name="Puazo M."/>
            <person name="Qu C."/>
            <person name="Quiroz J."/>
            <person name="Raj R."/>
            <person name="Weissenberger G."/>
            <person name="Xin Y."/>
            <person name="Zou X."/>
            <person name="Han Y."/>
            <person name="Richards S."/>
            <person name="Worley K."/>
            <person name="Muzny D."/>
            <person name="Gibbs R."/>
        </authorList>
    </citation>
    <scope>NUCLEOTIDE SEQUENCE</scope>
    <source>
        <strain evidence="1">Sampled in the wild</strain>
    </source>
</reference>
<dbReference type="Gene3D" id="3.30.200.20">
    <property type="entry name" value="Phosphorylase Kinase, domain 1"/>
    <property type="match status" value="1"/>
</dbReference>
<dbReference type="OrthoDB" id="6764942at2759"/>
<evidence type="ECO:0000313" key="1">
    <source>
        <dbReference type="EMBL" id="KAG8224374.1"/>
    </source>
</evidence>
<keyword evidence="2" id="KW-1185">Reference proteome</keyword>
<evidence type="ECO:0000313" key="2">
    <source>
        <dbReference type="Proteomes" id="UP000792457"/>
    </source>
</evidence>
<name>A0A8K0NYD9_LADFU</name>
<accession>A0A8K0NYD9</accession>
<organism evidence="1 2">
    <name type="scientific">Ladona fulva</name>
    <name type="common">Scarce chaser dragonfly</name>
    <name type="synonym">Libellula fulva</name>
    <dbReference type="NCBI Taxonomy" id="123851"/>
    <lineage>
        <taxon>Eukaryota</taxon>
        <taxon>Metazoa</taxon>
        <taxon>Ecdysozoa</taxon>
        <taxon>Arthropoda</taxon>
        <taxon>Hexapoda</taxon>
        <taxon>Insecta</taxon>
        <taxon>Pterygota</taxon>
        <taxon>Palaeoptera</taxon>
        <taxon>Odonata</taxon>
        <taxon>Epiprocta</taxon>
        <taxon>Anisoptera</taxon>
        <taxon>Libelluloidea</taxon>
        <taxon>Libellulidae</taxon>
        <taxon>Ladona</taxon>
    </lineage>
</organism>
<dbReference type="Proteomes" id="UP000792457">
    <property type="component" value="Unassembled WGS sequence"/>
</dbReference>
<comment type="caution">
    <text evidence="1">The sequence shown here is derived from an EMBL/GenBank/DDBJ whole genome shotgun (WGS) entry which is preliminary data.</text>
</comment>
<protein>
    <submittedName>
        <fullName evidence="1">Uncharacterized protein</fullName>
    </submittedName>
</protein>
<dbReference type="EMBL" id="KZ308193">
    <property type="protein sequence ID" value="KAG8224374.1"/>
    <property type="molecule type" value="Genomic_DNA"/>
</dbReference>
<sequence length="109" mass="12187">MNNLVEEKRSQRIAYGKVFLVRRKANRKGRNGECVDAGRLYAMKVLKKASIVQKKKTTEHTRTERQVLEAGLRSGNALCVFSAPLVVVAQWASQRNARGGEISKAAEMQ</sequence>